<evidence type="ECO:0000256" key="4">
    <source>
        <dbReference type="ARBA" id="ARBA00022475"/>
    </source>
</evidence>
<dbReference type="PIRSF" id="PIRSF006603">
    <property type="entry name" value="DinF"/>
    <property type="match status" value="1"/>
</dbReference>
<evidence type="ECO:0000256" key="3">
    <source>
        <dbReference type="ARBA" id="ARBA00022449"/>
    </source>
</evidence>
<keyword evidence="2" id="KW-0813">Transport</keyword>
<gene>
    <name evidence="11" type="ORF">AVDCRST_MAG86-4016</name>
</gene>
<keyword evidence="8 10" id="KW-0472">Membrane</keyword>
<accession>A0A6J4VTA0</accession>
<dbReference type="PANTHER" id="PTHR43298:SF2">
    <property type="entry name" value="FMN_FAD EXPORTER YEEO-RELATED"/>
    <property type="match status" value="1"/>
</dbReference>
<dbReference type="Pfam" id="PF01554">
    <property type="entry name" value="MatE"/>
    <property type="match status" value="2"/>
</dbReference>
<dbReference type="GO" id="GO:0042910">
    <property type="term" value="F:xenobiotic transmembrane transporter activity"/>
    <property type="evidence" value="ECO:0007669"/>
    <property type="project" value="InterPro"/>
</dbReference>
<dbReference type="GO" id="GO:0006811">
    <property type="term" value="P:monoatomic ion transport"/>
    <property type="evidence" value="ECO:0007669"/>
    <property type="project" value="UniProtKB-KW"/>
</dbReference>
<dbReference type="CDD" id="cd13131">
    <property type="entry name" value="MATE_NorM_like"/>
    <property type="match status" value="1"/>
</dbReference>
<dbReference type="AlphaFoldDB" id="A0A6J4VTA0"/>
<feature type="transmembrane region" description="Helical" evidence="10">
    <location>
        <begin position="242"/>
        <end position="268"/>
    </location>
</feature>
<dbReference type="InterPro" id="IPR048279">
    <property type="entry name" value="MdtK-like"/>
</dbReference>
<feature type="transmembrane region" description="Helical" evidence="10">
    <location>
        <begin position="322"/>
        <end position="340"/>
    </location>
</feature>
<name>A0A6J4VTA0_9DEIN</name>
<dbReference type="NCBIfam" id="TIGR00797">
    <property type="entry name" value="matE"/>
    <property type="match status" value="1"/>
</dbReference>
<keyword evidence="7" id="KW-0406">Ion transport</keyword>
<feature type="transmembrane region" description="Helical" evidence="10">
    <location>
        <begin position="280"/>
        <end position="301"/>
    </location>
</feature>
<dbReference type="PANTHER" id="PTHR43298">
    <property type="entry name" value="MULTIDRUG RESISTANCE PROTEIN NORM-RELATED"/>
    <property type="match status" value="1"/>
</dbReference>
<dbReference type="InterPro" id="IPR002528">
    <property type="entry name" value="MATE_fam"/>
</dbReference>
<feature type="transmembrane region" description="Helical" evidence="10">
    <location>
        <begin position="201"/>
        <end position="222"/>
    </location>
</feature>
<reference evidence="11" key="1">
    <citation type="submission" date="2020-02" db="EMBL/GenBank/DDBJ databases">
        <authorList>
            <person name="Meier V. D."/>
        </authorList>
    </citation>
    <scope>NUCLEOTIDE SEQUENCE</scope>
    <source>
        <strain evidence="11">AVDCRST_MAG86</strain>
    </source>
</reference>
<keyword evidence="6 10" id="KW-1133">Transmembrane helix</keyword>
<feature type="transmembrane region" description="Helical" evidence="10">
    <location>
        <begin position="136"/>
        <end position="157"/>
    </location>
</feature>
<evidence type="ECO:0000256" key="5">
    <source>
        <dbReference type="ARBA" id="ARBA00022692"/>
    </source>
</evidence>
<sequence>MDATFSTPPHVMLEVRRTLTLALPIILAQLAQVSMGFIDTLMVGRLGGEALAGVALGASIFFFALIVGIGVMGSVAPTVSQAVGANDPETAARATRQSFYIALALTLPATLLFWQAEPLLNLMGQEPRAAELAAAWLRAISWGYLPSLCLAGLRGFLEGLARPRPVMLIAFLGVGLNVIANYTLIFGHFGFPAFGVVGTGWASAFVYWMMFLTAALYVRLTLPRFRVLDKPHRPDPRTLRDLLVIGLPIGLMLGFESGLFSVTALLMGTFGTVPLAAHQIAIQTASFTFMIPLGLAAATAVRVGQAVGRADVTGTRRAGWTGIVLSAGFMSLTALAFWLLPEQITSLYLGIDDPADAAVGRTAAQFLAFAAAFQVVDGLQVSAAGALRGLKDTRVPMLISLVSYWGVGLSTGLLFAFGLNLGGRGLWLGLVLGLSTAAVLLVGRFWRLHRLDR</sequence>
<feature type="transmembrane region" description="Helical" evidence="10">
    <location>
        <begin position="425"/>
        <end position="446"/>
    </location>
</feature>
<keyword evidence="4" id="KW-1003">Cell membrane</keyword>
<feature type="transmembrane region" description="Helical" evidence="10">
    <location>
        <begin position="169"/>
        <end position="189"/>
    </location>
</feature>
<dbReference type="GO" id="GO:0015297">
    <property type="term" value="F:antiporter activity"/>
    <property type="evidence" value="ECO:0007669"/>
    <property type="project" value="UniProtKB-KW"/>
</dbReference>
<evidence type="ECO:0000256" key="7">
    <source>
        <dbReference type="ARBA" id="ARBA00023065"/>
    </source>
</evidence>
<feature type="transmembrane region" description="Helical" evidence="10">
    <location>
        <begin position="398"/>
        <end position="419"/>
    </location>
</feature>
<evidence type="ECO:0000256" key="2">
    <source>
        <dbReference type="ARBA" id="ARBA00022448"/>
    </source>
</evidence>
<keyword evidence="3" id="KW-0050">Antiport</keyword>
<dbReference type="GO" id="GO:0005886">
    <property type="term" value="C:plasma membrane"/>
    <property type="evidence" value="ECO:0007669"/>
    <property type="project" value="UniProtKB-SubCell"/>
</dbReference>
<evidence type="ECO:0000256" key="6">
    <source>
        <dbReference type="ARBA" id="ARBA00022989"/>
    </source>
</evidence>
<dbReference type="InterPro" id="IPR050222">
    <property type="entry name" value="MATE_MdtK"/>
</dbReference>
<evidence type="ECO:0000256" key="9">
    <source>
        <dbReference type="ARBA" id="ARBA00031636"/>
    </source>
</evidence>
<feature type="transmembrane region" description="Helical" evidence="10">
    <location>
        <begin position="21"/>
        <end position="38"/>
    </location>
</feature>
<evidence type="ECO:0000313" key="11">
    <source>
        <dbReference type="EMBL" id="CAA9587345.1"/>
    </source>
</evidence>
<evidence type="ECO:0000256" key="1">
    <source>
        <dbReference type="ARBA" id="ARBA00004651"/>
    </source>
</evidence>
<keyword evidence="5 10" id="KW-0812">Transmembrane</keyword>
<proteinExistence type="predicted"/>
<feature type="transmembrane region" description="Helical" evidence="10">
    <location>
        <begin position="50"/>
        <end position="76"/>
    </location>
</feature>
<dbReference type="EMBL" id="CADCWP010000336">
    <property type="protein sequence ID" value="CAA9587345.1"/>
    <property type="molecule type" value="Genomic_DNA"/>
</dbReference>
<evidence type="ECO:0000256" key="10">
    <source>
        <dbReference type="SAM" id="Phobius"/>
    </source>
</evidence>
<protein>
    <recommendedName>
        <fullName evidence="9">Multidrug-efflux transporter</fullName>
    </recommendedName>
</protein>
<evidence type="ECO:0000256" key="8">
    <source>
        <dbReference type="ARBA" id="ARBA00023136"/>
    </source>
</evidence>
<organism evidence="11">
    <name type="scientific">uncultured Truepera sp</name>
    <dbReference type="NCBI Taxonomy" id="543023"/>
    <lineage>
        <taxon>Bacteria</taxon>
        <taxon>Thermotogati</taxon>
        <taxon>Deinococcota</taxon>
        <taxon>Deinococci</taxon>
        <taxon>Trueperales</taxon>
        <taxon>Trueperaceae</taxon>
        <taxon>Truepera</taxon>
        <taxon>environmental samples</taxon>
    </lineage>
</organism>
<feature type="transmembrane region" description="Helical" evidence="10">
    <location>
        <begin position="97"/>
        <end position="116"/>
    </location>
</feature>
<comment type="subcellular location">
    <subcellularLocation>
        <location evidence="1">Cell membrane</location>
        <topology evidence="1">Multi-pass membrane protein</topology>
    </subcellularLocation>
</comment>